<accession>A0ABS9KA86</accession>
<dbReference type="PANTHER" id="PTHR37485">
    <property type="entry name" value="CELL DIVISION PROTEIN FTSB"/>
    <property type="match status" value="1"/>
</dbReference>
<keyword evidence="7" id="KW-0175">Coiled coil</keyword>
<feature type="coiled-coil region" evidence="7">
    <location>
        <begin position="39"/>
        <end position="73"/>
    </location>
</feature>
<proteinExistence type="predicted"/>
<evidence type="ECO:0000313" key="10">
    <source>
        <dbReference type="Proteomes" id="UP001165366"/>
    </source>
</evidence>
<dbReference type="Pfam" id="PF04977">
    <property type="entry name" value="DivIC"/>
    <property type="match status" value="1"/>
</dbReference>
<reference evidence="9" key="1">
    <citation type="submission" date="2022-01" db="EMBL/GenBank/DDBJ databases">
        <authorList>
            <person name="Wang Y."/>
        </authorList>
    </citation>
    <scope>NUCLEOTIDE SEQUENCE</scope>
    <source>
        <strain evidence="9">WB101</strain>
    </source>
</reference>
<reference evidence="9" key="2">
    <citation type="submission" date="2024-05" db="EMBL/GenBank/DDBJ databases">
        <title>Rhodohalobacter halophilus gen. nov., sp. nov., a moderately halophilic member of the family Balneolaceae.</title>
        <authorList>
            <person name="Xia J."/>
        </authorList>
    </citation>
    <scope>NUCLEOTIDE SEQUENCE</scope>
    <source>
        <strain evidence="9">WB101</strain>
    </source>
</reference>
<sequence length="101" mass="12065">MNTEYLNPLRWNKSLLISLLAACIVIWFLFFDTYSLFTKIQLENQKEELIERTAEYERKAAELDVKIEELENNPDLIEKIAREDYGMKKPDETVYKVEKTE</sequence>
<dbReference type="InterPro" id="IPR023081">
    <property type="entry name" value="Cell_div_FtsB"/>
</dbReference>
<evidence type="ECO:0000256" key="8">
    <source>
        <dbReference type="SAM" id="Phobius"/>
    </source>
</evidence>
<keyword evidence="1" id="KW-1003">Cell membrane</keyword>
<keyword evidence="6" id="KW-0131">Cell cycle</keyword>
<feature type="transmembrane region" description="Helical" evidence="8">
    <location>
        <begin position="15"/>
        <end position="37"/>
    </location>
</feature>
<evidence type="ECO:0000256" key="2">
    <source>
        <dbReference type="ARBA" id="ARBA00022618"/>
    </source>
</evidence>
<evidence type="ECO:0000313" key="9">
    <source>
        <dbReference type="EMBL" id="MCG2587722.1"/>
    </source>
</evidence>
<dbReference type="PANTHER" id="PTHR37485:SF1">
    <property type="entry name" value="CELL DIVISION PROTEIN FTSB"/>
    <property type="match status" value="1"/>
</dbReference>
<dbReference type="InterPro" id="IPR007060">
    <property type="entry name" value="FtsL/DivIC"/>
</dbReference>
<keyword evidence="3 8" id="KW-0812">Transmembrane</keyword>
<evidence type="ECO:0000256" key="6">
    <source>
        <dbReference type="ARBA" id="ARBA00023306"/>
    </source>
</evidence>
<dbReference type="Proteomes" id="UP001165366">
    <property type="component" value="Unassembled WGS sequence"/>
</dbReference>
<keyword evidence="4 8" id="KW-1133">Transmembrane helix</keyword>
<evidence type="ECO:0000256" key="3">
    <source>
        <dbReference type="ARBA" id="ARBA00022692"/>
    </source>
</evidence>
<protein>
    <submittedName>
        <fullName evidence="9">Septum formation initiator family protein</fullName>
    </submittedName>
</protein>
<name>A0ABS9KA86_9BACT</name>
<evidence type="ECO:0000256" key="5">
    <source>
        <dbReference type="ARBA" id="ARBA00023136"/>
    </source>
</evidence>
<evidence type="ECO:0000256" key="7">
    <source>
        <dbReference type="SAM" id="Coils"/>
    </source>
</evidence>
<comment type="caution">
    <text evidence="9">The sequence shown here is derived from an EMBL/GenBank/DDBJ whole genome shotgun (WGS) entry which is preliminary data.</text>
</comment>
<gene>
    <name evidence="9" type="ORF">L6773_04035</name>
</gene>
<keyword evidence="5 8" id="KW-0472">Membrane</keyword>
<keyword evidence="2" id="KW-0132">Cell division</keyword>
<evidence type="ECO:0000256" key="4">
    <source>
        <dbReference type="ARBA" id="ARBA00022989"/>
    </source>
</evidence>
<keyword evidence="10" id="KW-1185">Reference proteome</keyword>
<organism evidence="9 10">
    <name type="scientific">Rhodohalobacter sulfatireducens</name>
    <dbReference type="NCBI Taxonomy" id="2911366"/>
    <lineage>
        <taxon>Bacteria</taxon>
        <taxon>Pseudomonadati</taxon>
        <taxon>Balneolota</taxon>
        <taxon>Balneolia</taxon>
        <taxon>Balneolales</taxon>
        <taxon>Balneolaceae</taxon>
        <taxon>Rhodohalobacter</taxon>
    </lineage>
</organism>
<dbReference type="EMBL" id="JAKLWS010000003">
    <property type="protein sequence ID" value="MCG2587722.1"/>
    <property type="molecule type" value="Genomic_DNA"/>
</dbReference>
<evidence type="ECO:0000256" key="1">
    <source>
        <dbReference type="ARBA" id="ARBA00022475"/>
    </source>
</evidence>
<dbReference type="RefSeq" id="WP_237852565.1">
    <property type="nucleotide sequence ID" value="NZ_JAKLWS010000003.1"/>
</dbReference>